<protein>
    <submittedName>
        <fullName evidence="1">Uncharacterized protein</fullName>
    </submittedName>
</protein>
<name>A0A0H2RC60_9AGAM</name>
<proteinExistence type="predicted"/>
<evidence type="ECO:0000313" key="1">
    <source>
        <dbReference type="EMBL" id="KLO07063.1"/>
    </source>
</evidence>
<dbReference type="InParanoid" id="A0A0H2RC60"/>
<keyword evidence="2" id="KW-1185">Reference proteome</keyword>
<sequence>MCVWDALAAMRLSRRGSSRIFNHTEARALQIWRTTVKQWIHHGHEHPRQSRSYEVKNRASEVVYSSSGPVFLSASATVDLLVNTWNNAYRKALSSCIVDLVSKAQNQWHLHRRNSRIPIAR</sequence>
<organism evidence="1 2">
    <name type="scientific">Schizopora paradoxa</name>
    <dbReference type="NCBI Taxonomy" id="27342"/>
    <lineage>
        <taxon>Eukaryota</taxon>
        <taxon>Fungi</taxon>
        <taxon>Dikarya</taxon>
        <taxon>Basidiomycota</taxon>
        <taxon>Agaricomycotina</taxon>
        <taxon>Agaricomycetes</taxon>
        <taxon>Hymenochaetales</taxon>
        <taxon>Schizoporaceae</taxon>
        <taxon>Schizopora</taxon>
    </lineage>
</organism>
<reference evidence="1 2" key="1">
    <citation type="submission" date="2015-04" db="EMBL/GenBank/DDBJ databases">
        <title>Complete genome sequence of Schizopora paradoxa KUC8140, a cosmopolitan wood degrader in East Asia.</title>
        <authorList>
            <consortium name="DOE Joint Genome Institute"/>
            <person name="Min B."/>
            <person name="Park H."/>
            <person name="Jang Y."/>
            <person name="Kim J.-J."/>
            <person name="Kim K.H."/>
            <person name="Pangilinan J."/>
            <person name="Lipzen A."/>
            <person name="Riley R."/>
            <person name="Grigoriev I.V."/>
            <person name="Spatafora J.W."/>
            <person name="Choi I.-G."/>
        </authorList>
    </citation>
    <scope>NUCLEOTIDE SEQUENCE [LARGE SCALE GENOMIC DNA]</scope>
    <source>
        <strain evidence="1 2">KUC8140</strain>
    </source>
</reference>
<gene>
    <name evidence="1" type="ORF">SCHPADRAFT_665939</name>
</gene>
<evidence type="ECO:0000313" key="2">
    <source>
        <dbReference type="Proteomes" id="UP000053477"/>
    </source>
</evidence>
<dbReference type="AlphaFoldDB" id="A0A0H2RC60"/>
<dbReference type="EMBL" id="KQ086163">
    <property type="protein sequence ID" value="KLO07063.1"/>
    <property type="molecule type" value="Genomic_DNA"/>
</dbReference>
<dbReference type="Proteomes" id="UP000053477">
    <property type="component" value="Unassembled WGS sequence"/>
</dbReference>
<accession>A0A0H2RC60</accession>